<name>A0ABU6XRF4_9FABA</name>
<evidence type="ECO:0000256" key="1">
    <source>
        <dbReference type="SAM" id="MobiDB-lite"/>
    </source>
</evidence>
<dbReference type="Proteomes" id="UP001341840">
    <property type="component" value="Unassembled WGS sequence"/>
</dbReference>
<protein>
    <submittedName>
        <fullName evidence="2">Uncharacterized protein</fullName>
    </submittedName>
</protein>
<sequence length="118" mass="12612">MLPWSSTQAANSLGSTATKTKPHTTLLSTPNSLPPTLQRHVPLLSARLELKTFQYQFPATRINSATLPSPTPTPAPSTATSPQTSSTWAPRLNPASSLAAWTLLRSAPTPTRTPRQQG</sequence>
<comment type="caution">
    <text evidence="2">The sequence shown here is derived from an EMBL/GenBank/DDBJ whole genome shotgun (WGS) entry which is preliminary data.</text>
</comment>
<keyword evidence="3" id="KW-1185">Reference proteome</keyword>
<dbReference type="EMBL" id="JASCZI010212550">
    <property type="protein sequence ID" value="MED6199754.1"/>
    <property type="molecule type" value="Genomic_DNA"/>
</dbReference>
<evidence type="ECO:0000313" key="3">
    <source>
        <dbReference type="Proteomes" id="UP001341840"/>
    </source>
</evidence>
<feature type="compositionally biased region" description="Low complexity" evidence="1">
    <location>
        <begin position="76"/>
        <end position="90"/>
    </location>
</feature>
<proteinExistence type="predicted"/>
<organism evidence="2 3">
    <name type="scientific">Stylosanthes scabra</name>
    <dbReference type="NCBI Taxonomy" id="79078"/>
    <lineage>
        <taxon>Eukaryota</taxon>
        <taxon>Viridiplantae</taxon>
        <taxon>Streptophyta</taxon>
        <taxon>Embryophyta</taxon>
        <taxon>Tracheophyta</taxon>
        <taxon>Spermatophyta</taxon>
        <taxon>Magnoliopsida</taxon>
        <taxon>eudicotyledons</taxon>
        <taxon>Gunneridae</taxon>
        <taxon>Pentapetalae</taxon>
        <taxon>rosids</taxon>
        <taxon>fabids</taxon>
        <taxon>Fabales</taxon>
        <taxon>Fabaceae</taxon>
        <taxon>Papilionoideae</taxon>
        <taxon>50 kb inversion clade</taxon>
        <taxon>dalbergioids sensu lato</taxon>
        <taxon>Dalbergieae</taxon>
        <taxon>Pterocarpus clade</taxon>
        <taxon>Stylosanthes</taxon>
    </lineage>
</organism>
<reference evidence="2 3" key="1">
    <citation type="journal article" date="2023" name="Plants (Basel)">
        <title>Bridging the Gap: Combining Genomics and Transcriptomics Approaches to Understand Stylosanthes scabra, an Orphan Legume from the Brazilian Caatinga.</title>
        <authorList>
            <person name="Ferreira-Neto J.R.C."/>
            <person name="da Silva M.D."/>
            <person name="Binneck E."/>
            <person name="de Melo N.F."/>
            <person name="da Silva R.H."/>
            <person name="de Melo A.L.T.M."/>
            <person name="Pandolfi V."/>
            <person name="Bustamante F.O."/>
            <person name="Brasileiro-Vidal A.C."/>
            <person name="Benko-Iseppon A.M."/>
        </authorList>
    </citation>
    <scope>NUCLEOTIDE SEQUENCE [LARGE SCALE GENOMIC DNA]</scope>
    <source>
        <tissue evidence="2">Leaves</tissue>
    </source>
</reference>
<evidence type="ECO:0000313" key="2">
    <source>
        <dbReference type="EMBL" id="MED6199754.1"/>
    </source>
</evidence>
<feature type="region of interest" description="Disordered" evidence="1">
    <location>
        <begin position="1"/>
        <end position="36"/>
    </location>
</feature>
<accession>A0ABU6XRF4</accession>
<feature type="region of interest" description="Disordered" evidence="1">
    <location>
        <begin position="59"/>
        <end position="91"/>
    </location>
</feature>
<gene>
    <name evidence="2" type="ORF">PIB30_078855</name>
</gene>
<feature type="compositionally biased region" description="Low complexity" evidence="1">
    <location>
        <begin position="23"/>
        <end position="36"/>
    </location>
</feature>
<feature type="compositionally biased region" description="Polar residues" evidence="1">
    <location>
        <begin position="1"/>
        <end position="19"/>
    </location>
</feature>